<feature type="transmembrane region" description="Helical" evidence="1">
    <location>
        <begin position="7"/>
        <end position="25"/>
    </location>
</feature>
<evidence type="ECO:0000313" key="2">
    <source>
        <dbReference type="Proteomes" id="UP000492821"/>
    </source>
</evidence>
<keyword evidence="2" id="KW-1185">Reference proteome</keyword>
<protein>
    <submittedName>
        <fullName evidence="3">Sodium:proton antiporter</fullName>
    </submittedName>
</protein>
<dbReference type="Proteomes" id="UP000492821">
    <property type="component" value="Unassembled WGS sequence"/>
</dbReference>
<evidence type="ECO:0000256" key="1">
    <source>
        <dbReference type="SAM" id="Phobius"/>
    </source>
</evidence>
<dbReference type="AlphaFoldDB" id="A0A7E4UWN2"/>
<evidence type="ECO:0000313" key="3">
    <source>
        <dbReference type="WBParaSite" id="Pan_g13322.t1"/>
    </source>
</evidence>
<organism evidence="2 3">
    <name type="scientific">Panagrellus redivivus</name>
    <name type="common">Microworm</name>
    <dbReference type="NCBI Taxonomy" id="6233"/>
    <lineage>
        <taxon>Eukaryota</taxon>
        <taxon>Metazoa</taxon>
        <taxon>Ecdysozoa</taxon>
        <taxon>Nematoda</taxon>
        <taxon>Chromadorea</taxon>
        <taxon>Rhabditida</taxon>
        <taxon>Tylenchina</taxon>
        <taxon>Panagrolaimomorpha</taxon>
        <taxon>Panagrolaimoidea</taxon>
        <taxon>Panagrolaimidae</taxon>
        <taxon>Panagrellus</taxon>
    </lineage>
</organism>
<accession>A0A7E4UWN2</accession>
<keyword evidence="1" id="KW-0812">Transmembrane</keyword>
<reference evidence="3" key="2">
    <citation type="submission" date="2020-10" db="UniProtKB">
        <authorList>
            <consortium name="WormBaseParasite"/>
        </authorList>
    </citation>
    <scope>IDENTIFICATION</scope>
</reference>
<name>A0A7E4UWN2_PANRE</name>
<proteinExistence type="predicted"/>
<sequence>MELERNDYILFPIAIGFILVCWSFAPIKVLVVAVSAILAGHGMAMLLQTTAQKIQKGIAASGLSEYSTDAFNMF</sequence>
<keyword evidence="1" id="KW-0472">Membrane</keyword>
<keyword evidence="1" id="KW-1133">Transmembrane helix</keyword>
<reference evidence="2" key="1">
    <citation type="journal article" date="2013" name="Genetics">
        <title>The draft genome and transcriptome of Panagrellus redivivus are shaped by the harsh demands of a free-living lifestyle.</title>
        <authorList>
            <person name="Srinivasan J."/>
            <person name="Dillman A.R."/>
            <person name="Macchietto M.G."/>
            <person name="Heikkinen L."/>
            <person name="Lakso M."/>
            <person name="Fracchia K.M."/>
            <person name="Antoshechkin I."/>
            <person name="Mortazavi A."/>
            <person name="Wong G."/>
            <person name="Sternberg P.W."/>
        </authorList>
    </citation>
    <scope>NUCLEOTIDE SEQUENCE [LARGE SCALE GENOMIC DNA]</scope>
    <source>
        <strain evidence="2">MT8872</strain>
    </source>
</reference>
<dbReference type="WBParaSite" id="Pan_g13322.t1">
    <property type="protein sequence ID" value="Pan_g13322.t1"/>
    <property type="gene ID" value="Pan_g13322"/>
</dbReference>